<keyword evidence="2" id="KW-1185">Reference proteome</keyword>
<name>A0ABW2BAY4_9RHOB</name>
<comment type="caution">
    <text evidence="1">The sequence shown here is derived from an EMBL/GenBank/DDBJ whole genome shotgun (WGS) entry which is preliminary data.</text>
</comment>
<evidence type="ECO:0000313" key="2">
    <source>
        <dbReference type="Proteomes" id="UP001596353"/>
    </source>
</evidence>
<protein>
    <submittedName>
        <fullName evidence="1">Uncharacterized protein</fullName>
    </submittedName>
</protein>
<dbReference type="EMBL" id="JBHSWG010000003">
    <property type="protein sequence ID" value="MFC6761918.1"/>
    <property type="molecule type" value="Genomic_DNA"/>
</dbReference>
<sequence length="115" mass="12685">MIETLEDLPLDTQLELVDLVHTDGAAPENFMLIGISHLSLPRLQRSSNLRAEFLHALSILPVTLPRWQHGRMTLRCSATFTCLTSARRNPGSKVTLPRMRVLSSGPRAGPVTCPS</sequence>
<gene>
    <name evidence="1" type="ORF">ACFQFQ_24380</name>
</gene>
<organism evidence="1 2">
    <name type="scientific">Sulfitobacter porphyrae</name>
    <dbReference type="NCBI Taxonomy" id="1246864"/>
    <lineage>
        <taxon>Bacteria</taxon>
        <taxon>Pseudomonadati</taxon>
        <taxon>Pseudomonadota</taxon>
        <taxon>Alphaproteobacteria</taxon>
        <taxon>Rhodobacterales</taxon>
        <taxon>Roseobacteraceae</taxon>
        <taxon>Sulfitobacter</taxon>
    </lineage>
</organism>
<proteinExistence type="predicted"/>
<dbReference type="Proteomes" id="UP001596353">
    <property type="component" value="Unassembled WGS sequence"/>
</dbReference>
<accession>A0ABW2BAY4</accession>
<evidence type="ECO:0000313" key="1">
    <source>
        <dbReference type="EMBL" id="MFC6761918.1"/>
    </source>
</evidence>
<reference evidence="2" key="1">
    <citation type="journal article" date="2019" name="Int. J. Syst. Evol. Microbiol.">
        <title>The Global Catalogue of Microorganisms (GCM) 10K type strain sequencing project: providing services to taxonomists for standard genome sequencing and annotation.</title>
        <authorList>
            <consortium name="The Broad Institute Genomics Platform"/>
            <consortium name="The Broad Institute Genome Sequencing Center for Infectious Disease"/>
            <person name="Wu L."/>
            <person name="Ma J."/>
        </authorList>
    </citation>
    <scope>NUCLEOTIDE SEQUENCE [LARGE SCALE GENOMIC DNA]</scope>
    <source>
        <strain evidence="2">CCUG 66188</strain>
    </source>
</reference>